<dbReference type="InterPro" id="IPR012000">
    <property type="entry name" value="Thiamin_PyroP_enz_cen_dom"/>
</dbReference>
<feature type="region of interest" description="Disordered" evidence="13">
    <location>
        <begin position="199"/>
        <end position="222"/>
    </location>
</feature>
<comment type="caution">
    <text evidence="17">The sequence shown here is derived from an EMBL/GenBank/DDBJ whole genome shotgun (WGS) entry which is preliminary data.</text>
</comment>
<dbReference type="GO" id="GO:0009097">
    <property type="term" value="P:isoleucine biosynthetic process"/>
    <property type="evidence" value="ECO:0007669"/>
    <property type="project" value="UniProtKB-UniPathway"/>
</dbReference>
<feature type="region of interest" description="Disordered" evidence="13">
    <location>
        <begin position="1"/>
        <end position="34"/>
    </location>
</feature>
<dbReference type="OrthoDB" id="4959782at2"/>
<evidence type="ECO:0000256" key="2">
    <source>
        <dbReference type="ARBA" id="ARBA00005025"/>
    </source>
</evidence>
<dbReference type="Pfam" id="PF00205">
    <property type="entry name" value="TPP_enzyme_M"/>
    <property type="match status" value="1"/>
</dbReference>
<dbReference type="InterPro" id="IPR012846">
    <property type="entry name" value="Acetolactate_synth_lsu"/>
</dbReference>
<reference evidence="17 18" key="1">
    <citation type="submission" date="2019-06" db="EMBL/GenBank/DDBJ databases">
        <title>Sequencing the genomes of 1000 actinobacteria strains.</title>
        <authorList>
            <person name="Klenk H.-P."/>
        </authorList>
    </citation>
    <scope>NUCLEOTIDE SEQUENCE [LARGE SCALE GENOMIC DNA]</scope>
    <source>
        <strain evidence="17 18">DSM 45015</strain>
    </source>
</reference>
<keyword evidence="10 12" id="KW-0100">Branched-chain amino acid biosynthesis</keyword>
<dbReference type="NCBIfam" id="TIGR00118">
    <property type="entry name" value="acolac_lg"/>
    <property type="match status" value="1"/>
</dbReference>
<dbReference type="InterPro" id="IPR039368">
    <property type="entry name" value="AHAS_TPP"/>
</dbReference>
<evidence type="ECO:0000259" key="15">
    <source>
        <dbReference type="Pfam" id="PF02775"/>
    </source>
</evidence>
<dbReference type="InterPro" id="IPR029035">
    <property type="entry name" value="DHS-like_NAD/FAD-binding_dom"/>
</dbReference>
<dbReference type="InterPro" id="IPR045229">
    <property type="entry name" value="TPP_enz"/>
</dbReference>
<dbReference type="InterPro" id="IPR012001">
    <property type="entry name" value="Thiamin_PyroP_enz_TPP-bd_dom"/>
</dbReference>
<feature type="domain" description="Thiamine pyrophosphate enzyme central" evidence="14">
    <location>
        <begin position="224"/>
        <end position="358"/>
    </location>
</feature>
<dbReference type="AlphaFoldDB" id="A0A543NNQ0"/>
<dbReference type="InterPro" id="IPR000399">
    <property type="entry name" value="TPP-bd_CS"/>
</dbReference>
<dbReference type="GO" id="GO:0000287">
    <property type="term" value="F:magnesium ion binding"/>
    <property type="evidence" value="ECO:0007669"/>
    <property type="project" value="UniProtKB-UniRule"/>
</dbReference>
<accession>A0A543NNQ0</accession>
<keyword evidence="6 12" id="KW-0808">Transferase</keyword>
<dbReference type="Gene3D" id="3.40.50.970">
    <property type="match status" value="2"/>
</dbReference>
<dbReference type="SUPFAM" id="SSF52467">
    <property type="entry name" value="DHS-like NAD/FAD-binding domain"/>
    <property type="match status" value="1"/>
</dbReference>
<keyword evidence="9 12" id="KW-0786">Thiamine pyrophosphate</keyword>
<keyword evidence="7 12" id="KW-0479">Metal-binding</keyword>
<dbReference type="FunFam" id="3.40.50.1220:FF:000008">
    <property type="entry name" value="Acetolactate synthase"/>
    <property type="match status" value="1"/>
</dbReference>
<evidence type="ECO:0000256" key="11">
    <source>
        <dbReference type="ARBA" id="ARBA00048670"/>
    </source>
</evidence>
<evidence type="ECO:0000259" key="16">
    <source>
        <dbReference type="Pfam" id="PF02776"/>
    </source>
</evidence>
<proteinExistence type="inferred from homology"/>
<evidence type="ECO:0000256" key="3">
    <source>
        <dbReference type="ARBA" id="ARBA00007812"/>
    </source>
</evidence>
<dbReference type="GO" id="GO:0050660">
    <property type="term" value="F:flavin adenine dinucleotide binding"/>
    <property type="evidence" value="ECO:0007669"/>
    <property type="project" value="InterPro"/>
</dbReference>
<dbReference type="Proteomes" id="UP000317422">
    <property type="component" value="Unassembled WGS sequence"/>
</dbReference>
<dbReference type="InterPro" id="IPR011766">
    <property type="entry name" value="TPP_enzyme_TPP-bd"/>
</dbReference>
<evidence type="ECO:0000256" key="7">
    <source>
        <dbReference type="ARBA" id="ARBA00022723"/>
    </source>
</evidence>
<name>A0A543NNQ0_9ACTN</name>
<evidence type="ECO:0000256" key="12">
    <source>
        <dbReference type="RuleBase" id="RU003591"/>
    </source>
</evidence>
<comment type="pathway">
    <text evidence="1 12">Amino-acid biosynthesis; L-isoleucine biosynthesis; L-isoleucine from 2-oxobutanoate: step 1/4.</text>
</comment>
<dbReference type="NCBIfam" id="NF005860">
    <property type="entry name" value="PRK07789.1"/>
    <property type="match status" value="1"/>
</dbReference>
<evidence type="ECO:0000256" key="13">
    <source>
        <dbReference type="SAM" id="MobiDB-lite"/>
    </source>
</evidence>
<feature type="compositionally biased region" description="Basic and acidic residues" evidence="13">
    <location>
        <begin position="1"/>
        <end position="15"/>
    </location>
</feature>
<dbReference type="CDD" id="cd02015">
    <property type="entry name" value="TPP_AHAS"/>
    <property type="match status" value="1"/>
</dbReference>
<dbReference type="CDD" id="cd07035">
    <property type="entry name" value="TPP_PYR_POX_like"/>
    <property type="match status" value="1"/>
</dbReference>
<organism evidence="17 18">
    <name type="scientific">Haloactinospora alba</name>
    <dbReference type="NCBI Taxonomy" id="405555"/>
    <lineage>
        <taxon>Bacteria</taxon>
        <taxon>Bacillati</taxon>
        <taxon>Actinomycetota</taxon>
        <taxon>Actinomycetes</taxon>
        <taxon>Streptosporangiales</taxon>
        <taxon>Nocardiopsidaceae</taxon>
        <taxon>Haloactinospora</taxon>
    </lineage>
</organism>
<feature type="compositionally biased region" description="Polar residues" evidence="13">
    <location>
        <begin position="203"/>
        <end position="213"/>
    </location>
</feature>
<dbReference type="Pfam" id="PF02776">
    <property type="entry name" value="TPP_enzyme_N"/>
    <property type="match status" value="1"/>
</dbReference>
<gene>
    <name evidence="17" type="ORF">FHX37_3479</name>
</gene>
<comment type="pathway">
    <text evidence="2 12">Amino-acid biosynthesis; L-valine biosynthesis; L-valine from pyruvate: step 1/4.</text>
</comment>
<evidence type="ECO:0000256" key="4">
    <source>
        <dbReference type="ARBA" id="ARBA00013145"/>
    </source>
</evidence>
<dbReference type="GO" id="GO:0003984">
    <property type="term" value="F:acetolactate synthase activity"/>
    <property type="evidence" value="ECO:0007669"/>
    <property type="project" value="UniProtKB-EC"/>
</dbReference>
<evidence type="ECO:0000256" key="1">
    <source>
        <dbReference type="ARBA" id="ARBA00004974"/>
    </source>
</evidence>
<dbReference type="FunFam" id="3.40.50.970:FF:000007">
    <property type="entry name" value="Acetolactate synthase"/>
    <property type="match status" value="1"/>
</dbReference>
<dbReference type="UniPathway" id="UPA00049">
    <property type="reaction ID" value="UER00059"/>
</dbReference>
<evidence type="ECO:0000259" key="14">
    <source>
        <dbReference type="Pfam" id="PF00205"/>
    </source>
</evidence>
<comment type="catalytic activity">
    <reaction evidence="11 12">
        <text>2 pyruvate + H(+) = (2S)-2-acetolactate + CO2</text>
        <dbReference type="Rhea" id="RHEA:25249"/>
        <dbReference type="ChEBI" id="CHEBI:15361"/>
        <dbReference type="ChEBI" id="CHEBI:15378"/>
        <dbReference type="ChEBI" id="CHEBI:16526"/>
        <dbReference type="ChEBI" id="CHEBI:58476"/>
        <dbReference type="EC" id="2.2.1.6"/>
    </reaction>
</comment>
<comment type="cofactor">
    <cofactor evidence="12">
        <name>thiamine diphosphate</name>
        <dbReference type="ChEBI" id="CHEBI:58937"/>
    </cofactor>
    <text evidence="12">Binds 1 thiamine pyrophosphate per subunit.</text>
</comment>
<evidence type="ECO:0000256" key="5">
    <source>
        <dbReference type="ARBA" id="ARBA00022605"/>
    </source>
</evidence>
<dbReference type="PANTHER" id="PTHR18968:SF13">
    <property type="entry name" value="ACETOLACTATE SYNTHASE CATALYTIC SUBUNIT, MITOCHONDRIAL"/>
    <property type="match status" value="1"/>
</dbReference>
<keyword evidence="5 12" id="KW-0028">Amino-acid biosynthesis</keyword>
<dbReference type="PANTHER" id="PTHR18968">
    <property type="entry name" value="THIAMINE PYROPHOSPHATE ENZYMES"/>
    <property type="match status" value="1"/>
</dbReference>
<dbReference type="InterPro" id="IPR029061">
    <property type="entry name" value="THDP-binding"/>
</dbReference>
<evidence type="ECO:0000256" key="10">
    <source>
        <dbReference type="ARBA" id="ARBA00023304"/>
    </source>
</evidence>
<dbReference type="Pfam" id="PF02775">
    <property type="entry name" value="TPP_enzyme_C"/>
    <property type="match status" value="1"/>
</dbReference>
<feature type="region of interest" description="Disordered" evidence="13">
    <location>
        <begin position="602"/>
        <end position="631"/>
    </location>
</feature>
<evidence type="ECO:0000313" key="18">
    <source>
        <dbReference type="Proteomes" id="UP000317422"/>
    </source>
</evidence>
<evidence type="ECO:0000313" key="17">
    <source>
        <dbReference type="EMBL" id="TQN33460.1"/>
    </source>
</evidence>
<evidence type="ECO:0000256" key="8">
    <source>
        <dbReference type="ARBA" id="ARBA00022842"/>
    </source>
</evidence>
<dbReference type="EC" id="2.2.1.6" evidence="4 12"/>
<dbReference type="GO" id="GO:0005948">
    <property type="term" value="C:acetolactate synthase complex"/>
    <property type="evidence" value="ECO:0007669"/>
    <property type="project" value="TreeGrafter"/>
</dbReference>
<dbReference type="Gene3D" id="3.40.50.1220">
    <property type="entry name" value="TPP-binding domain"/>
    <property type="match status" value="1"/>
</dbReference>
<keyword evidence="18" id="KW-1185">Reference proteome</keyword>
<sequence>MSKTDNDRSSCKENAPHVTPAPQTEPETTEENEHTTGADILVAELEASGIDTVFGIPGGAILPAYDALRESGIRHVLVRHEQGAGHAAQGYARSIGRPGVCVVTSGPGATNLLTPLADAHMDSVPLVAVTGQVPREKIGTDAFQEADICASAAPFTKHTIQITSADRISGAVIDALRIASTGRPGPVLLDITKDALTERATREQQQPPSTNTVRPPAPEPAGLAGAVSLIREANRPVVYAGGGVRTAGAEQSLLELAELTGIPVVTTLMALGVFPEDHRLHLGMPGMHGTVTAVGALQQSDLLLAVGARFDDRVTGELASFAPHARLVHIDIDPAEIGKNRKADVGITADADTALRELTARLRTRETPDLTPWWRTLERYRARYPLGYTPPPDGRVAAQYVMERLSALRDADTVFTAGVGQHQMWAAQFMTHTSPTDFATSSGLGTMGFAVPAALGAKAARPRSTVWAIDGDGSFQMTGQELATCLTERLPVKVALINNGSLGMVRQWQNLFYDQRYSHTDLGTHHSVPDFVRMAQALGCAAWRCEYQSDVDAALAHASRIDDRPVVIEFVVPADAMVWPMVPAGTSNDAIMAARSMAPVWEPVSEDAEEPRDRSSSPPETPSEHTVRITAHTPHSLLPQLVAVLRRFPTLAVRHLRTTTAAGGETTVTLGVSGAESPLRLLAERLAHLVEVADVTVVD</sequence>
<dbReference type="SUPFAM" id="SSF52518">
    <property type="entry name" value="Thiamin diphosphate-binding fold (THDP-binding)"/>
    <property type="match status" value="2"/>
</dbReference>
<dbReference type="GO" id="GO:0009099">
    <property type="term" value="P:L-valine biosynthetic process"/>
    <property type="evidence" value="ECO:0007669"/>
    <property type="project" value="UniProtKB-UniPathway"/>
</dbReference>
<comment type="cofactor">
    <cofactor evidence="12">
        <name>Mg(2+)</name>
        <dbReference type="ChEBI" id="CHEBI:18420"/>
    </cofactor>
    <text evidence="12">Binds 1 Mg(2+) ion per subunit.</text>
</comment>
<dbReference type="PROSITE" id="PS00187">
    <property type="entry name" value="TPP_ENZYMES"/>
    <property type="match status" value="1"/>
</dbReference>
<evidence type="ECO:0000256" key="6">
    <source>
        <dbReference type="ARBA" id="ARBA00022679"/>
    </source>
</evidence>
<dbReference type="EMBL" id="VFQC01000001">
    <property type="protein sequence ID" value="TQN33460.1"/>
    <property type="molecule type" value="Genomic_DNA"/>
</dbReference>
<feature type="domain" description="Thiamine pyrophosphate enzyme TPP-binding" evidence="15">
    <location>
        <begin position="418"/>
        <end position="570"/>
    </location>
</feature>
<comment type="similarity">
    <text evidence="3 12">Belongs to the TPP enzyme family.</text>
</comment>
<dbReference type="UniPathway" id="UPA00047">
    <property type="reaction ID" value="UER00055"/>
</dbReference>
<keyword evidence="8 12" id="KW-0460">Magnesium</keyword>
<feature type="domain" description="Thiamine pyrophosphate enzyme N-terminal TPP-binding" evidence="16">
    <location>
        <begin position="36"/>
        <end position="149"/>
    </location>
</feature>
<dbReference type="GO" id="GO:0030976">
    <property type="term" value="F:thiamine pyrophosphate binding"/>
    <property type="evidence" value="ECO:0007669"/>
    <property type="project" value="UniProtKB-UniRule"/>
</dbReference>
<protein>
    <recommendedName>
        <fullName evidence="4 12">Acetolactate synthase</fullName>
        <ecNumber evidence="4 12">2.2.1.6</ecNumber>
    </recommendedName>
</protein>
<evidence type="ECO:0000256" key="9">
    <source>
        <dbReference type="ARBA" id="ARBA00023052"/>
    </source>
</evidence>